<evidence type="ECO:0000256" key="1">
    <source>
        <dbReference type="ARBA" id="ARBA00022729"/>
    </source>
</evidence>
<protein>
    <submittedName>
        <fullName evidence="4">Cysteine-rich repeat protein</fullName>
    </submittedName>
</protein>
<dbReference type="EMBL" id="CP000113">
    <property type="protein sequence ID" value="ABF90677.1"/>
    <property type="molecule type" value="Genomic_DNA"/>
</dbReference>
<dbReference type="GO" id="GO:0007166">
    <property type="term" value="P:cell surface receptor signaling pathway"/>
    <property type="evidence" value="ECO:0007669"/>
    <property type="project" value="TreeGrafter"/>
</dbReference>
<dbReference type="KEGG" id="mxa:MXAN_1733"/>
<accession>Q1DBJ0</accession>
<dbReference type="PANTHER" id="PTHR46130">
    <property type="entry name" value="LAMGL DOMAIN-CONTAINING PROTEIN"/>
    <property type="match status" value="1"/>
</dbReference>
<evidence type="ECO:0000313" key="5">
    <source>
        <dbReference type="Proteomes" id="UP000002402"/>
    </source>
</evidence>
<dbReference type="STRING" id="246197.MXAN_1733"/>
<dbReference type="InterPro" id="IPR043543">
    <property type="entry name" value="PAPPA/PAPPA2"/>
</dbReference>
<dbReference type="NCBIfam" id="NF012211">
    <property type="entry name" value="tand_rpt_95"/>
    <property type="match status" value="2"/>
</dbReference>
<dbReference type="GO" id="GO:0004222">
    <property type="term" value="F:metalloendopeptidase activity"/>
    <property type="evidence" value="ECO:0007669"/>
    <property type="project" value="TreeGrafter"/>
</dbReference>
<evidence type="ECO:0000256" key="2">
    <source>
        <dbReference type="ARBA" id="ARBA00022737"/>
    </source>
</evidence>
<dbReference type="eggNOG" id="COG2931">
    <property type="taxonomic scope" value="Bacteria"/>
</dbReference>
<sequence>MIPLPFPLTAPSIRGGGRIHARNFVSMALKCLAADVGTTLAIRVLRAEPSRAWSGVVHSMRGRPIPGFIVLLGGRHSMRSRSAVLRSWGLGVTLALSLGACGVESLEEKVRPLENGVSPGNGQALTRERPEASLTWDPYADAVASGTTAAVLNASAALGAPDGQAATLLGLLNTALVLDLGQGEEGTGDLRVYYQGLSLALVAQVDFLKADGTFIGSSSLHLVELGLGTHVAVATYPGNVPYRYVRLRGSVLALYLVDAVETSLRAVCGDGVLGRFEKCDDGNQLSGDGCNSVCEVEPGYTCTGQPSVCDNNSAPTVEDVHANTSEDIPVDITIPAVDPDGDVLDFSFTLPGHGMLTDTGASVTYTPNANFAGEDTFQVTVSDGKKQATATVSVTVTPVNDAPVAASATVTVGYNTSTPITLAATDVDGDALAFTVTDPAHGTLSGTGAQLLYTPAADFQGEDSFTFTANDGALTSHTATVIITVRGPPVCGDGYIDSGEVCDDGNRVAGDGCRADCRGVEVCGDGLVDSVTGEQCDDGGTIPGDGCDAACQLDAFSNVPPTLISGALDCTTANSNPGRKAAVDALGRFYVVMRCGGAVHVSVSVDRGHTWVGPTPLGITNAAEVAIEGGPTGIAYVAATSAGTLIFTRTVDAGASWEAPRVLSPAANPTVSLDSRGDALYISVSRGSTGVSVLQNFARGANDFSVTDVDQNNAFFDVIVDKISGDVFSVSDDPSFRIRSSSDQGTTFGPQSSPPGQAFFSDWTGSNGFIYVTGSFGDDNVDVIPMSAPGTSTQVPGLPTDIGPAPLRVIDADALGNGYIASQRGTGDIQLDRMLVGAAMILATDARTVGPGAAPAVAALPSNGGALVAYTNGTSVYASVVVY</sequence>
<dbReference type="InterPro" id="IPR011936">
    <property type="entry name" value="Myxo_disulph_rpt"/>
</dbReference>
<keyword evidence="3" id="KW-1015">Disulfide bond</keyword>
<keyword evidence="2" id="KW-0677">Repeat</keyword>
<dbReference type="HOGENOM" id="CLU_349075_0_0_7"/>
<dbReference type="InterPro" id="IPR036278">
    <property type="entry name" value="Sialidase_sf"/>
</dbReference>
<evidence type="ECO:0000256" key="3">
    <source>
        <dbReference type="ARBA" id="ARBA00023157"/>
    </source>
</evidence>
<dbReference type="Gene3D" id="2.60.40.3440">
    <property type="match status" value="2"/>
</dbReference>
<proteinExistence type="predicted"/>
<dbReference type="EnsemblBacteria" id="ABF90677">
    <property type="protein sequence ID" value="ABF90677"/>
    <property type="gene ID" value="MXAN_1733"/>
</dbReference>
<dbReference type="PANTHER" id="PTHR46130:SF3">
    <property type="entry name" value="CHROMOSOME UNDETERMINED SCAFFOLD_33, WHOLE GENOME SHOTGUN SEQUENCE"/>
    <property type="match status" value="1"/>
</dbReference>
<dbReference type="Pfam" id="PF13948">
    <property type="entry name" value="DUF4215"/>
    <property type="match status" value="2"/>
</dbReference>
<dbReference type="GO" id="GO:0005615">
    <property type="term" value="C:extracellular space"/>
    <property type="evidence" value="ECO:0007669"/>
    <property type="project" value="TreeGrafter"/>
</dbReference>
<name>Q1DBJ0_MYXXD</name>
<keyword evidence="5" id="KW-1185">Reference proteome</keyword>
<dbReference type="AlphaFoldDB" id="Q1DBJ0"/>
<dbReference type="SUPFAM" id="SSF50939">
    <property type="entry name" value="Sialidases"/>
    <property type="match status" value="1"/>
</dbReference>
<dbReference type="eggNOG" id="COG4409">
    <property type="taxonomic scope" value="Bacteria"/>
</dbReference>
<dbReference type="Proteomes" id="UP000002402">
    <property type="component" value="Chromosome"/>
</dbReference>
<dbReference type="eggNOG" id="COG3266">
    <property type="taxonomic scope" value="Bacteria"/>
</dbReference>
<dbReference type="GO" id="GO:0006508">
    <property type="term" value="P:proteolysis"/>
    <property type="evidence" value="ECO:0007669"/>
    <property type="project" value="TreeGrafter"/>
</dbReference>
<dbReference type="CDD" id="cd11304">
    <property type="entry name" value="Cadherin_repeat"/>
    <property type="match status" value="1"/>
</dbReference>
<evidence type="ECO:0000313" key="4">
    <source>
        <dbReference type="EMBL" id="ABF90677.1"/>
    </source>
</evidence>
<gene>
    <name evidence="4" type="ordered locus">MXAN_1733</name>
</gene>
<dbReference type="NCBIfam" id="TIGR02232">
    <property type="entry name" value="myxo_disulf_rpt"/>
    <property type="match status" value="3"/>
</dbReference>
<organism evidence="4 5">
    <name type="scientific">Myxococcus xanthus (strain DK1622)</name>
    <dbReference type="NCBI Taxonomy" id="246197"/>
    <lineage>
        <taxon>Bacteria</taxon>
        <taxon>Pseudomonadati</taxon>
        <taxon>Myxococcota</taxon>
        <taxon>Myxococcia</taxon>
        <taxon>Myxococcales</taxon>
        <taxon>Cystobacterineae</taxon>
        <taxon>Myxococcaceae</taxon>
        <taxon>Myxococcus</taxon>
    </lineage>
</organism>
<keyword evidence="1" id="KW-0732">Signal</keyword>
<dbReference type="OrthoDB" id="5385104at2"/>
<reference evidence="4 5" key="1">
    <citation type="journal article" date="2006" name="Proc. Natl. Acad. Sci. U.S.A.">
        <title>Evolution of sensory complexity recorded in a myxobacterial genome.</title>
        <authorList>
            <person name="Goldman B.S."/>
            <person name="Nierman W.C."/>
            <person name="Kaiser D."/>
            <person name="Slater S.C."/>
            <person name="Durkin A.S."/>
            <person name="Eisen J.A."/>
            <person name="Ronning C.M."/>
            <person name="Barbazuk W.B."/>
            <person name="Blanchard M."/>
            <person name="Field C."/>
            <person name="Halling C."/>
            <person name="Hinkle G."/>
            <person name="Iartchuk O."/>
            <person name="Kim H.S."/>
            <person name="Mackenzie C."/>
            <person name="Madupu R."/>
            <person name="Miller N."/>
            <person name="Shvartsbeyn A."/>
            <person name="Sullivan S.A."/>
            <person name="Vaudin M."/>
            <person name="Wiegand R."/>
            <person name="Kaplan H.B."/>
        </authorList>
    </citation>
    <scope>NUCLEOTIDE SEQUENCE [LARGE SCALE GENOMIC DNA]</scope>
    <source>
        <strain evidence="5">DK1622</strain>
    </source>
</reference>
<dbReference type="Pfam" id="PF17963">
    <property type="entry name" value="Big_9"/>
    <property type="match status" value="2"/>
</dbReference>